<comment type="caution">
    <text evidence="1">Lacks conserved residue(s) required for the propagation of feature annotation.</text>
</comment>
<dbReference type="PROSITE" id="PS00018">
    <property type="entry name" value="EF_HAND_1"/>
    <property type="match status" value="1"/>
</dbReference>
<dbReference type="Proteomes" id="UP000199026">
    <property type="component" value="Unassembled WGS sequence"/>
</dbReference>
<keyword evidence="1" id="KW-0732">Signal</keyword>
<evidence type="ECO:0000313" key="4">
    <source>
        <dbReference type="EMBL" id="SDY48500.1"/>
    </source>
</evidence>
<comment type="function">
    <text evidence="1">Involved in the assembly of lipopolysaccharide (LPS) at the surface of the outer membrane.</text>
</comment>
<feature type="signal peptide" evidence="1">
    <location>
        <begin position="1"/>
        <end position="20"/>
    </location>
</feature>
<protein>
    <recommendedName>
        <fullName evidence="1">LPS-assembly protein LptD</fullName>
    </recommendedName>
</protein>
<dbReference type="RefSeq" id="WP_089890165.1">
    <property type="nucleotide sequence ID" value="NZ_CALJFH010000025.1"/>
</dbReference>
<dbReference type="EMBL" id="FNPR01000002">
    <property type="protein sequence ID" value="SDY48500.1"/>
    <property type="molecule type" value="Genomic_DNA"/>
</dbReference>
<dbReference type="Pfam" id="PF04453">
    <property type="entry name" value="LptD"/>
    <property type="match status" value="1"/>
</dbReference>
<keyword evidence="5" id="KW-1185">Reference proteome</keyword>
<dbReference type="OrthoDB" id="9760225at2"/>
<evidence type="ECO:0000313" key="5">
    <source>
        <dbReference type="Proteomes" id="UP000199026"/>
    </source>
</evidence>
<dbReference type="InterPro" id="IPR007543">
    <property type="entry name" value="LptD_C"/>
</dbReference>
<dbReference type="GO" id="GO:0043165">
    <property type="term" value="P:Gram-negative-bacterium-type cell outer membrane assembly"/>
    <property type="evidence" value="ECO:0007669"/>
    <property type="project" value="UniProtKB-UniRule"/>
</dbReference>
<dbReference type="AlphaFoldDB" id="A0A1H3K8J1"/>
<dbReference type="InterPro" id="IPR018247">
    <property type="entry name" value="EF_Hand_1_Ca_BS"/>
</dbReference>
<evidence type="ECO:0000256" key="1">
    <source>
        <dbReference type="HAMAP-Rule" id="MF_01411"/>
    </source>
</evidence>
<keyword evidence="1" id="KW-0472">Membrane</keyword>
<dbReference type="STRING" id="576131.SAMN05444486_102402"/>
<dbReference type="HAMAP" id="MF_01411">
    <property type="entry name" value="LPS_assembly_LptD"/>
    <property type="match status" value="1"/>
</dbReference>
<proteinExistence type="inferred from homology"/>
<gene>
    <name evidence="1" type="primary">lptD</name>
    <name evidence="4" type="ORF">SAMN05444486_102402</name>
</gene>
<evidence type="ECO:0000259" key="3">
    <source>
        <dbReference type="Pfam" id="PF19838"/>
    </source>
</evidence>
<comment type="similarity">
    <text evidence="1">Belongs to the LptD family.</text>
</comment>
<dbReference type="GO" id="GO:0015920">
    <property type="term" value="P:lipopolysaccharide transport"/>
    <property type="evidence" value="ECO:0007669"/>
    <property type="project" value="InterPro"/>
</dbReference>
<dbReference type="InterPro" id="IPR050218">
    <property type="entry name" value="LptD"/>
</dbReference>
<accession>A0A1H3K8J1</accession>
<comment type="subunit">
    <text evidence="1">Component of the lipopolysaccharide transport and assembly complex.</text>
</comment>
<organism evidence="4 5">
    <name type="scientific">Lentibacter algarum</name>
    <dbReference type="NCBI Taxonomy" id="576131"/>
    <lineage>
        <taxon>Bacteria</taxon>
        <taxon>Pseudomonadati</taxon>
        <taxon>Pseudomonadota</taxon>
        <taxon>Alphaproteobacteria</taxon>
        <taxon>Rhodobacterales</taxon>
        <taxon>Roseobacteraceae</taxon>
        <taxon>Lentibacter</taxon>
    </lineage>
</organism>
<dbReference type="InterPro" id="IPR020889">
    <property type="entry name" value="LipoPS_assembly_LptD"/>
</dbReference>
<dbReference type="GeneID" id="78124474"/>
<feature type="chain" id="PRO_5011804066" description="LPS-assembly protein LptD" evidence="1">
    <location>
        <begin position="21"/>
        <end position="714"/>
    </location>
</feature>
<dbReference type="PANTHER" id="PTHR30189:SF1">
    <property type="entry name" value="LPS-ASSEMBLY PROTEIN LPTD"/>
    <property type="match status" value="1"/>
</dbReference>
<dbReference type="InterPro" id="IPR045659">
    <property type="entry name" value="LptD_2"/>
</dbReference>
<feature type="domain" description="LptD C-terminal" evidence="2">
    <location>
        <begin position="269"/>
        <end position="639"/>
    </location>
</feature>
<evidence type="ECO:0000259" key="2">
    <source>
        <dbReference type="Pfam" id="PF04453"/>
    </source>
</evidence>
<name>A0A1H3K8J1_9RHOB</name>
<dbReference type="Pfam" id="PF19838">
    <property type="entry name" value="LptD_2"/>
    <property type="match status" value="1"/>
</dbReference>
<dbReference type="PANTHER" id="PTHR30189">
    <property type="entry name" value="LPS-ASSEMBLY PROTEIN"/>
    <property type="match status" value="1"/>
</dbReference>
<sequence length="714" mass="79262" precursor="true">MKRFLSPLAIALCLVLPVAAEEAAGPAMLVADSVYLDGKTRLVAEGRVEALSGDTRIMAQKITYNRTAGTLAIEGPIRIEEGGSITVLASSAEMDAGFQNAVLKSARVVLDQQVQLAAYQMNRVNGRYSQLYKTAVTSCRICNDGTPPLWQIRARRVIHDQVEKQLYFEGAQLRVKDVPIFYLPYLRLPDPTLKRASGFMIPSLNSSTTLGTGIRIPFFLRMGDHRDLTITPYLSTKARTLEFTYRQAYKRGDISFDGAISRDDELPGTTRAYLFGEGAFSLAHDIQLSFNIEATRDDTFLVDYGYSSKDRLESEFALNRTKRDSYSSAALIHYRSLRFGEINANIPSLIADMTHEERFFPRALGGELRIGTELHSHYRYSDAGTDTDNDGIVDGRDVTRLNAELSWQRNWTTAYGLQAKVFSGVAADQFYTAQDTLLSASANEITPMAALALRWPMQKTMQNGSHHIVEPFVQFGWVGGENPDVANDESTRVEFDEGNLLDLTHFPSNDRRERGRMLTYGVNWSRTGPHGWDSTLTLGQILRQKNHVDFSASSGLAGTNSDVLVAGQLRAPSGLALTGRALFDTDLDLTKAEARGTWQQKRFGVGASYVWLDADADEDRNDIVAELSLDSLYRFSRHWAGTANMRYDVTADEAAEAGIGLQYQNECVKVDLSLSRRFTSSTILSPATEMSLTVGLLGFNASSRDKSYTRQCKD</sequence>
<keyword evidence="1" id="KW-0998">Cell outer membrane</keyword>
<feature type="domain" description="LPS-assembly protein LptD central" evidence="3">
    <location>
        <begin position="170"/>
        <end position="262"/>
    </location>
</feature>
<comment type="subcellular location">
    <subcellularLocation>
        <location evidence="1">Cell outer membrane</location>
    </subcellularLocation>
</comment>
<dbReference type="GO" id="GO:1990351">
    <property type="term" value="C:transporter complex"/>
    <property type="evidence" value="ECO:0007669"/>
    <property type="project" value="TreeGrafter"/>
</dbReference>
<dbReference type="GO" id="GO:0009279">
    <property type="term" value="C:cell outer membrane"/>
    <property type="evidence" value="ECO:0007669"/>
    <property type="project" value="UniProtKB-SubCell"/>
</dbReference>
<reference evidence="4 5" key="1">
    <citation type="submission" date="2016-10" db="EMBL/GenBank/DDBJ databases">
        <authorList>
            <person name="de Groot N.N."/>
        </authorList>
    </citation>
    <scope>NUCLEOTIDE SEQUENCE [LARGE SCALE GENOMIC DNA]</scope>
    <source>
        <strain evidence="4 5">DSM 24677</strain>
    </source>
</reference>